<proteinExistence type="predicted"/>
<dbReference type="AlphaFoldDB" id="A0A381PSY1"/>
<dbReference type="InterPro" id="IPR007407">
    <property type="entry name" value="DUF459"/>
</dbReference>
<reference evidence="1" key="1">
    <citation type="submission" date="2018-05" db="EMBL/GenBank/DDBJ databases">
        <authorList>
            <person name="Lanie J.A."/>
            <person name="Ng W.-L."/>
            <person name="Kazmierczak K.M."/>
            <person name="Andrzejewski T.M."/>
            <person name="Davidsen T.M."/>
            <person name="Wayne K.J."/>
            <person name="Tettelin H."/>
            <person name="Glass J.I."/>
            <person name="Rusch D."/>
            <person name="Podicherti R."/>
            <person name="Tsui H.-C.T."/>
            <person name="Winkler M.E."/>
        </authorList>
    </citation>
    <scope>NUCLEOTIDE SEQUENCE</scope>
</reference>
<feature type="non-terminal residue" evidence="1">
    <location>
        <position position="229"/>
    </location>
</feature>
<evidence type="ECO:0008006" key="2">
    <source>
        <dbReference type="Google" id="ProtNLM"/>
    </source>
</evidence>
<evidence type="ECO:0000313" key="1">
    <source>
        <dbReference type="EMBL" id="SUZ70020.1"/>
    </source>
</evidence>
<sequence>MVLGDSGTYEIEPGLTAALEHTGLVDSADGTQMGLGLSRWPELPWWEAWTEYVAEIRPDAVVLQVGIWDVEEGVFGGPIRRPVPTDSDWEQQFAFLMDVAVEVLTVDGADLYWLTMLPAPPEGASPERLNRLVVELANRDERVSVVDLTPAFSRDGEYVRVVERNGVVWPIRKVDGVHLCREGAELAGRVVAEAIAADHGVIVDVGWEDGAWRSNPKFDLDPCSDPLPP</sequence>
<accession>A0A381PSY1</accession>
<gene>
    <name evidence="1" type="ORF">METZ01_LOCUS22874</name>
</gene>
<dbReference type="EMBL" id="UINC01001078">
    <property type="protein sequence ID" value="SUZ70020.1"/>
    <property type="molecule type" value="Genomic_DNA"/>
</dbReference>
<dbReference type="InterPro" id="IPR036514">
    <property type="entry name" value="SGNH_hydro_sf"/>
</dbReference>
<dbReference type="Gene3D" id="3.40.50.1110">
    <property type="entry name" value="SGNH hydrolase"/>
    <property type="match status" value="1"/>
</dbReference>
<dbReference type="SUPFAM" id="SSF52266">
    <property type="entry name" value="SGNH hydrolase"/>
    <property type="match status" value="1"/>
</dbReference>
<name>A0A381PSY1_9ZZZZ</name>
<protein>
    <recommendedName>
        <fullName evidence="2">SGNH hydrolase-type esterase domain-containing protein</fullName>
    </recommendedName>
</protein>
<dbReference type="Pfam" id="PF04311">
    <property type="entry name" value="DUF459"/>
    <property type="match status" value="1"/>
</dbReference>
<organism evidence="1">
    <name type="scientific">marine metagenome</name>
    <dbReference type="NCBI Taxonomy" id="408172"/>
    <lineage>
        <taxon>unclassified sequences</taxon>
        <taxon>metagenomes</taxon>
        <taxon>ecological metagenomes</taxon>
    </lineage>
</organism>